<sequence>MLHLPYSTLDRDRPLVQLPFTTFLTGLVLLPVTGLFVSLFISIVYHFEEANYTHCHVSNYLPSISAAISRVPELYIWRFCIGLHSAPRFLLATIYFNFYRGRFATKLPELFLSWLAFACNLAENCALLLLTFVASTEIYTVHKGGFLTFIVSSQLYMLITCRLWYVLKRQNVHKEELISYRWKLRLLLFNLSCCGAAAYFFKRHNTHCEPGVYTLFALFEYLVVLSNMAFHSTSVFDFGKESVMVTVLPEDKQY</sequence>
<dbReference type="GO" id="GO:0006506">
    <property type="term" value="P:GPI anchor biosynthetic process"/>
    <property type="evidence" value="ECO:0007669"/>
    <property type="project" value="UniProtKB-KW"/>
</dbReference>
<dbReference type="KEGG" id="hcq:109512459"/>
<evidence type="ECO:0000259" key="12">
    <source>
        <dbReference type="Pfam" id="PF10277"/>
    </source>
</evidence>
<feature type="transmembrane region" description="Helical" evidence="11">
    <location>
        <begin position="20"/>
        <end position="45"/>
    </location>
</feature>
<feature type="domain" description="CWH43-like N-terminal" evidence="12">
    <location>
        <begin position="21"/>
        <end position="240"/>
    </location>
</feature>
<dbReference type="GeneTree" id="ENSGT00510000047299"/>
<dbReference type="STRING" id="109280.ENSHCOP00000003083"/>
<feature type="transmembrane region" description="Helical" evidence="11">
    <location>
        <begin position="213"/>
        <end position="230"/>
    </location>
</feature>
<comment type="subcellular location">
    <subcellularLocation>
        <location evidence="1">Golgi apparatus membrane</location>
        <topology evidence="1">Multi-pass membrane protein</topology>
    </subcellularLocation>
</comment>
<name>A0A3Q2XFK1_HIPCM</name>
<dbReference type="RefSeq" id="XP_019719813.1">
    <property type="nucleotide sequence ID" value="XM_019864254.1"/>
</dbReference>
<dbReference type="CTD" id="27315"/>
<dbReference type="InterPro" id="IPR019402">
    <property type="entry name" value="CWH43_N"/>
</dbReference>
<dbReference type="InterPro" id="IPR039545">
    <property type="entry name" value="PGAP2"/>
</dbReference>
<dbReference type="GO" id="GO:0000139">
    <property type="term" value="C:Golgi membrane"/>
    <property type="evidence" value="ECO:0007669"/>
    <property type="project" value="UniProtKB-SubCell"/>
</dbReference>
<feature type="transmembrane region" description="Helical" evidence="11">
    <location>
        <begin position="75"/>
        <end position="98"/>
    </location>
</feature>
<dbReference type="Ensembl" id="ENSHCOT00000009344.1">
    <property type="protein sequence ID" value="ENSHCOP00000003083.1"/>
    <property type="gene ID" value="ENSHCOG00000004333.1"/>
</dbReference>
<keyword evidence="5 11" id="KW-1133">Transmembrane helix</keyword>
<proteinExistence type="inferred from homology"/>
<evidence type="ECO:0000256" key="8">
    <source>
        <dbReference type="ARBA" id="ARBA00093421"/>
    </source>
</evidence>
<feature type="transmembrane region" description="Helical" evidence="11">
    <location>
        <begin position="110"/>
        <end position="134"/>
    </location>
</feature>
<comment type="similarity">
    <text evidence="2">Belongs to the PGAP2 family.</text>
</comment>
<evidence type="ECO:0000256" key="11">
    <source>
        <dbReference type="SAM" id="Phobius"/>
    </source>
</evidence>
<dbReference type="GO" id="GO:0005789">
    <property type="term" value="C:endoplasmic reticulum membrane"/>
    <property type="evidence" value="ECO:0007669"/>
    <property type="project" value="TreeGrafter"/>
</dbReference>
<dbReference type="PANTHER" id="PTHR12892">
    <property type="entry name" value="FGF RECEPTOR ACTIVATING PROTEIN 1"/>
    <property type="match status" value="1"/>
</dbReference>
<evidence type="ECO:0000256" key="4">
    <source>
        <dbReference type="ARBA" id="ARBA00022692"/>
    </source>
</evidence>
<comment type="function">
    <text evidence="8">Involved in the fatty acid remodeling steps of GPI-anchor maturation where the unsaturated acyl chain at sn-2 of inositol phosphate is replaced by a saturated stearoyl chain. May catalyze the second step of the fatty acid remodeling, by reacylating a lyso-GPI intermediate at sn-2 of inositol phosphate by a saturated chain. The fatty acid remodeling steps is critical for the integration of GPI-APs into lipid rafts.</text>
</comment>
<protein>
    <recommendedName>
        <fullName evidence="9">Acyltransferase PGAP2</fullName>
    </recommendedName>
    <alternativeName>
        <fullName evidence="10">Post-GPI attachment to proteins factor 2</fullName>
    </alternativeName>
</protein>
<feature type="transmembrane region" description="Helical" evidence="11">
    <location>
        <begin position="186"/>
        <end position="201"/>
    </location>
</feature>
<evidence type="ECO:0000256" key="2">
    <source>
        <dbReference type="ARBA" id="ARBA00007414"/>
    </source>
</evidence>
<dbReference type="OMA" id="PRTHRSY"/>
<dbReference type="Proteomes" id="UP000264820">
    <property type="component" value="Unplaced"/>
</dbReference>
<evidence type="ECO:0000256" key="5">
    <source>
        <dbReference type="ARBA" id="ARBA00022989"/>
    </source>
</evidence>
<feature type="transmembrane region" description="Helical" evidence="11">
    <location>
        <begin position="146"/>
        <end position="165"/>
    </location>
</feature>
<keyword evidence="6" id="KW-0333">Golgi apparatus</keyword>
<dbReference type="PANTHER" id="PTHR12892:SF11">
    <property type="entry name" value="POST-GPI ATTACHMENT TO PROTEINS FACTOR 2"/>
    <property type="match status" value="1"/>
</dbReference>
<reference evidence="13" key="1">
    <citation type="submission" date="2025-08" db="UniProtKB">
        <authorList>
            <consortium name="Ensembl"/>
        </authorList>
    </citation>
    <scope>IDENTIFICATION</scope>
</reference>
<evidence type="ECO:0000256" key="9">
    <source>
        <dbReference type="ARBA" id="ARBA00093632"/>
    </source>
</evidence>
<dbReference type="Pfam" id="PF10277">
    <property type="entry name" value="Frag1"/>
    <property type="match status" value="1"/>
</dbReference>
<evidence type="ECO:0000313" key="14">
    <source>
        <dbReference type="Proteomes" id="UP000264820"/>
    </source>
</evidence>
<dbReference type="AlphaFoldDB" id="A0A3Q2XFK1"/>
<evidence type="ECO:0000313" key="13">
    <source>
        <dbReference type="Ensembl" id="ENSHCOP00000003083.1"/>
    </source>
</evidence>
<reference evidence="13" key="2">
    <citation type="submission" date="2025-09" db="UniProtKB">
        <authorList>
            <consortium name="Ensembl"/>
        </authorList>
    </citation>
    <scope>IDENTIFICATION</scope>
</reference>
<organism evidence="13 14">
    <name type="scientific">Hippocampus comes</name>
    <name type="common">Tiger tail seahorse</name>
    <dbReference type="NCBI Taxonomy" id="109280"/>
    <lineage>
        <taxon>Eukaryota</taxon>
        <taxon>Metazoa</taxon>
        <taxon>Chordata</taxon>
        <taxon>Craniata</taxon>
        <taxon>Vertebrata</taxon>
        <taxon>Euteleostomi</taxon>
        <taxon>Actinopterygii</taxon>
        <taxon>Neopterygii</taxon>
        <taxon>Teleostei</taxon>
        <taxon>Neoteleostei</taxon>
        <taxon>Acanthomorphata</taxon>
        <taxon>Syngnathiaria</taxon>
        <taxon>Syngnathiformes</taxon>
        <taxon>Syngnathoidei</taxon>
        <taxon>Syngnathidae</taxon>
        <taxon>Hippocampus</taxon>
    </lineage>
</organism>
<dbReference type="OrthoDB" id="68581at2759"/>
<evidence type="ECO:0000256" key="10">
    <source>
        <dbReference type="ARBA" id="ARBA00093676"/>
    </source>
</evidence>
<dbReference type="GeneID" id="109512459"/>
<evidence type="ECO:0000256" key="1">
    <source>
        <dbReference type="ARBA" id="ARBA00004653"/>
    </source>
</evidence>
<evidence type="ECO:0000256" key="6">
    <source>
        <dbReference type="ARBA" id="ARBA00023034"/>
    </source>
</evidence>
<keyword evidence="4 11" id="KW-0812">Transmembrane</keyword>
<keyword evidence="7 11" id="KW-0472">Membrane</keyword>
<evidence type="ECO:0000256" key="7">
    <source>
        <dbReference type="ARBA" id="ARBA00023136"/>
    </source>
</evidence>
<evidence type="ECO:0000256" key="3">
    <source>
        <dbReference type="ARBA" id="ARBA00022502"/>
    </source>
</evidence>
<keyword evidence="14" id="KW-1185">Reference proteome</keyword>
<accession>A0A3Q2XFK1</accession>
<keyword evidence="3" id="KW-0337">GPI-anchor biosynthesis</keyword>